<keyword evidence="7 8" id="KW-0449">Lipoprotein</keyword>
<feature type="signal peptide" evidence="8">
    <location>
        <begin position="1"/>
        <end position="18"/>
    </location>
</feature>
<dbReference type="Pfam" id="PF02321">
    <property type="entry name" value="OEP"/>
    <property type="match status" value="2"/>
</dbReference>
<evidence type="ECO:0000256" key="7">
    <source>
        <dbReference type="ARBA" id="ARBA00023288"/>
    </source>
</evidence>
<evidence type="ECO:0000256" key="1">
    <source>
        <dbReference type="ARBA" id="ARBA00007613"/>
    </source>
</evidence>
<name>A0A7Y8AS10_PSETO</name>
<comment type="subcellular location">
    <subcellularLocation>
        <location evidence="8">Cell outer membrane</location>
        <topology evidence="8">Lipid-anchor</topology>
    </subcellularLocation>
</comment>
<dbReference type="PANTHER" id="PTHR30203">
    <property type="entry name" value="OUTER MEMBRANE CATION EFFLUX PROTEIN"/>
    <property type="match status" value="1"/>
</dbReference>
<dbReference type="SUPFAM" id="SSF56954">
    <property type="entry name" value="Outer membrane efflux proteins (OEP)"/>
    <property type="match status" value="1"/>
</dbReference>
<evidence type="ECO:0000256" key="5">
    <source>
        <dbReference type="ARBA" id="ARBA00023139"/>
    </source>
</evidence>
<evidence type="ECO:0000313" key="9">
    <source>
        <dbReference type="EMBL" id="NWD37465.1"/>
    </source>
</evidence>
<keyword evidence="8" id="KW-0732">Signal</keyword>
<dbReference type="Proteomes" id="UP000549134">
    <property type="component" value="Unassembled WGS sequence"/>
</dbReference>
<keyword evidence="2 8" id="KW-1134">Transmembrane beta strand</keyword>
<organism evidence="9 10">
    <name type="scientific">Pseudomonas tolaasii</name>
    <dbReference type="NCBI Taxonomy" id="29442"/>
    <lineage>
        <taxon>Bacteria</taxon>
        <taxon>Pseudomonadati</taxon>
        <taxon>Pseudomonadota</taxon>
        <taxon>Gammaproteobacteria</taxon>
        <taxon>Pseudomonadales</taxon>
        <taxon>Pseudomonadaceae</taxon>
        <taxon>Pseudomonas</taxon>
    </lineage>
</organism>
<keyword evidence="6" id="KW-0998">Cell outer membrane</keyword>
<dbReference type="RefSeq" id="WP_016972652.1">
    <property type="nucleotide sequence ID" value="NZ_CP020369.1"/>
</dbReference>
<dbReference type="InterPro" id="IPR010131">
    <property type="entry name" value="MdtP/NodT-like"/>
</dbReference>
<comment type="similarity">
    <text evidence="1 8">Belongs to the outer membrane factor (OMF) (TC 1.B.17) family.</text>
</comment>
<reference evidence="9 10" key="1">
    <citation type="submission" date="2020-04" db="EMBL/GenBank/DDBJ databases">
        <title>Molecular characterization of pseudomonads from Agaricus bisporus reveal novel blotch 2 pathogens in Western Europe.</title>
        <authorList>
            <person name="Taparia T."/>
            <person name="Krijger M."/>
            <person name="Haynes E."/>
            <person name="Elpinstone J.G."/>
            <person name="Noble R."/>
            <person name="Van Der Wolf J."/>
        </authorList>
    </citation>
    <scope>NUCLEOTIDE SEQUENCE [LARGE SCALE GENOMIC DNA]</scope>
    <source>
        <strain evidence="9 10">IPO3746</strain>
    </source>
</reference>
<dbReference type="PANTHER" id="PTHR30203:SF33">
    <property type="entry name" value="BLR4455 PROTEIN"/>
    <property type="match status" value="1"/>
</dbReference>
<dbReference type="GO" id="GO:0015562">
    <property type="term" value="F:efflux transmembrane transporter activity"/>
    <property type="evidence" value="ECO:0007669"/>
    <property type="project" value="InterPro"/>
</dbReference>
<dbReference type="NCBIfam" id="TIGR01845">
    <property type="entry name" value="outer_NodT"/>
    <property type="match status" value="1"/>
</dbReference>
<dbReference type="EMBL" id="JACAQK010000013">
    <property type="protein sequence ID" value="NWD37465.1"/>
    <property type="molecule type" value="Genomic_DNA"/>
</dbReference>
<evidence type="ECO:0000256" key="3">
    <source>
        <dbReference type="ARBA" id="ARBA00022692"/>
    </source>
</evidence>
<dbReference type="GeneID" id="55845227"/>
<keyword evidence="4 8" id="KW-0472">Membrane</keyword>
<keyword evidence="5 8" id="KW-0564">Palmitate</keyword>
<evidence type="ECO:0000256" key="8">
    <source>
        <dbReference type="RuleBase" id="RU362097"/>
    </source>
</evidence>
<sequence length="477" mass="50385">MNTSINCFTPLLLSLVMAGCTVGPDYSAPKPPEEQHYLADPRQEAQLSNGQALREDWWALLDSPDLNRTVERALAQNGSLVIARANLAKAREGVAMAAGGRLPQVDAGASSGRTKVGATAFGPQAEDFPLFSAYGAGLNATYDLDMFGGEQRQVEMAQANAQVEQQALNAAHLEVSGNAVSAALRMAVVSGQIKAVTSVIDSDQHTLEMVQRAVSAGMAAPLDVTLAQSQLDRDRARLPSLNQALAVNRGALTTLVGATESLWTAPDFDLSKLQLPANMPVVVPSELVRLRPDIRAAEARLKAANAWVGVTTSDLYPHLTLSASLSGEALFSGPANSAWSLIGGLAGPVFHGGTLSARKRAAEDAYQASLAAYQQTVLRAFQQVSVSLHGLQNAADEVRAQQQALDSADNALRLTEQAYRVGSAGMVQVVQTQRTRQLAELQLVQARGKQYLETVNLFLAMGGGTINAAPAPAVTQN</sequence>
<feature type="chain" id="PRO_5031602129" evidence="8">
    <location>
        <begin position="19"/>
        <end position="477"/>
    </location>
</feature>
<gene>
    <name evidence="9" type="ORF">HX787_16545</name>
</gene>
<dbReference type="Gene3D" id="1.20.1600.10">
    <property type="entry name" value="Outer membrane efflux proteins (OEP)"/>
    <property type="match status" value="1"/>
</dbReference>
<dbReference type="AlphaFoldDB" id="A0A7Y8AS10"/>
<evidence type="ECO:0000256" key="2">
    <source>
        <dbReference type="ARBA" id="ARBA00022452"/>
    </source>
</evidence>
<evidence type="ECO:0000256" key="4">
    <source>
        <dbReference type="ARBA" id="ARBA00023136"/>
    </source>
</evidence>
<accession>A0A7Y8AS10</accession>
<proteinExistence type="inferred from homology"/>
<keyword evidence="3 8" id="KW-0812">Transmembrane</keyword>
<comment type="caution">
    <text evidence="9">The sequence shown here is derived from an EMBL/GenBank/DDBJ whole genome shotgun (WGS) entry which is preliminary data.</text>
</comment>
<dbReference type="InterPro" id="IPR003423">
    <property type="entry name" value="OMP_efflux"/>
</dbReference>
<evidence type="ECO:0000256" key="6">
    <source>
        <dbReference type="ARBA" id="ARBA00023237"/>
    </source>
</evidence>
<dbReference type="GO" id="GO:0009279">
    <property type="term" value="C:cell outer membrane"/>
    <property type="evidence" value="ECO:0007669"/>
    <property type="project" value="UniProtKB-SubCell"/>
</dbReference>
<dbReference type="Gene3D" id="2.20.200.10">
    <property type="entry name" value="Outer membrane efflux proteins (OEP)"/>
    <property type="match status" value="1"/>
</dbReference>
<protein>
    <submittedName>
        <fullName evidence="9">Efflux transporter outer membrane subunit</fullName>
    </submittedName>
</protein>
<evidence type="ECO:0000313" key="10">
    <source>
        <dbReference type="Proteomes" id="UP000549134"/>
    </source>
</evidence>